<accession>A0ABU3MTS0</accession>
<comment type="caution">
    <text evidence="1">The sequence shown here is derived from an EMBL/GenBank/DDBJ whole genome shotgun (WGS) entry which is preliminary data.</text>
</comment>
<evidence type="ECO:0000313" key="1">
    <source>
        <dbReference type="EMBL" id="MDT8505173.1"/>
    </source>
</evidence>
<evidence type="ECO:0000313" key="2">
    <source>
        <dbReference type="Proteomes" id="UP001074635"/>
    </source>
</evidence>
<dbReference type="Proteomes" id="UP001074635">
    <property type="component" value="Unassembled WGS sequence"/>
</dbReference>
<sequence>MEYVTVPEVDELMGQSWAAEDKKTRAVLLANAWMGEQRLPSLDPMPQQWKQASAEVAVEAAADRLYRATEVGVASKSVKADTVESSKTFAANYQQLTAGERLALALLKPWIGRGGVVFLKRA</sequence>
<name>A0ABU3MTS0_9BURK</name>
<evidence type="ECO:0008006" key="3">
    <source>
        <dbReference type="Google" id="ProtNLM"/>
    </source>
</evidence>
<protein>
    <recommendedName>
        <fullName evidence="3">Protein singed</fullName>
    </recommendedName>
</protein>
<keyword evidence="2" id="KW-1185">Reference proteome</keyword>
<gene>
    <name evidence="1" type="ORF">OYC61_012775</name>
</gene>
<organism evidence="1 2">
    <name type="scientific">Alcaligenes nematophilus</name>
    <dbReference type="NCBI Taxonomy" id="2994643"/>
    <lineage>
        <taxon>Bacteria</taxon>
        <taxon>Pseudomonadati</taxon>
        <taxon>Pseudomonadota</taxon>
        <taxon>Betaproteobacteria</taxon>
        <taxon>Burkholderiales</taxon>
        <taxon>Alcaligenaceae</taxon>
        <taxon>Alcaligenes</taxon>
    </lineage>
</organism>
<dbReference type="EMBL" id="JAPQTC020000004">
    <property type="protein sequence ID" value="MDT8505173.1"/>
    <property type="molecule type" value="Genomic_DNA"/>
</dbReference>
<reference evidence="1" key="1">
    <citation type="submission" date="2023-08" db="EMBL/GenBank/DDBJ databases">
        <title>Study of Resistomes in environmental pathogenic environmental.</title>
        <authorList>
            <person name="Bhattacharjee A."/>
            <person name="Singh A.K."/>
        </authorList>
    </citation>
    <scope>NUCLEOTIDE SEQUENCE</scope>
    <source>
        <strain evidence="1">S1</strain>
    </source>
</reference>
<proteinExistence type="predicted"/>
<dbReference type="RefSeq" id="WP_268378275.1">
    <property type="nucleotide sequence ID" value="NZ_JAPQTC020000004.1"/>
</dbReference>